<accession>A0A6H1UF79</accession>
<keyword evidence="1" id="KW-0472">Membrane</keyword>
<dbReference type="AlphaFoldDB" id="A0A6H1UF79"/>
<feature type="transmembrane region" description="Helical" evidence="1">
    <location>
        <begin position="69"/>
        <end position="87"/>
    </location>
</feature>
<organism evidence="2 3">
    <name type="scientific">Ferrimonas lipolytica</name>
    <dbReference type="NCBI Taxonomy" id="2724191"/>
    <lineage>
        <taxon>Bacteria</taxon>
        <taxon>Pseudomonadati</taxon>
        <taxon>Pseudomonadota</taxon>
        <taxon>Gammaproteobacteria</taxon>
        <taxon>Alteromonadales</taxon>
        <taxon>Ferrimonadaceae</taxon>
        <taxon>Ferrimonas</taxon>
    </lineage>
</organism>
<evidence type="ECO:0000313" key="2">
    <source>
        <dbReference type="EMBL" id="QIZ76452.1"/>
    </source>
</evidence>
<evidence type="ECO:0000256" key="1">
    <source>
        <dbReference type="SAM" id="Phobius"/>
    </source>
</evidence>
<dbReference type="Proteomes" id="UP000501602">
    <property type="component" value="Chromosome"/>
</dbReference>
<protein>
    <submittedName>
        <fullName evidence="2">Uncharacterized protein</fullName>
    </submittedName>
</protein>
<proteinExistence type="predicted"/>
<name>A0A6H1UF79_9GAMM</name>
<dbReference type="RefSeq" id="WP_168659714.1">
    <property type="nucleotide sequence ID" value="NZ_CP051180.1"/>
</dbReference>
<evidence type="ECO:0000313" key="3">
    <source>
        <dbReference type="Proteomes" id="UP000501602"/>
    </source>
</evidence>
<dbReference type="EMBL" id="CP051180">
    <property type="protein sequence ID" value="QIZ76452.1"/>
    <property type="molecule type" value="Genomic_DNA"/>
</dbReference>
<keyword evidence="3" id="KW-1185">Reference proteome</keyword>
<dbReference type="KEGG" id="fes:HER31_05995"/>
<gene>
    <name evidence="2" type="ORF">HER31_05995</name>
</gene>
<keyword evidence="1" id="KW-1133">Transmembrane helix</keyword>
<keyword evidence="1" id="KW-0812">Transmembrane</keyword>
<sequence length="107" mass="11745">MNTANEVNNLQFDMGTLRLKPSVCSDNFDKKLLLLANCTNRCAFWAMSSTTALAGFIDTLSKSLSPQHLAIFLSTIGLNWVYGLCVCSRKAGKALRTYGEGGILQRH</sequence>
<reference evidence="2 3" key="1">
    <citation type="submission" date="2020-04" db="EMBL/GenBank/DDBJ databases">
        <title>Ferrimonas sp. S7 isolated from sea water.</title>
        <authorList>
            <person name="Bae S.S."/>
            <person name="Baek K."/>
        </authorList>
    </citation>
    <scope>NUCLEOTIDE SEQUENCE [LARGE SCALE GENOMIC DNA]</scope>
    <source>
        <strain evidence="2 3">S7</strain>
    </source>
</reference>